<dbReference type="InterPro" id="IPR036188">
    <property type="entry name" value="FAD/NAD-bd_sf"/>
</dbReference>
<dbReference type="AlphaFoldDB" id="A3XIW8"/>
<sequence>MATHHQVLIIGGGTAGIMVAAQLLKQKKSNSVAIIEPADTHYYQPAWTLVGAGTYDYDKTGRPMADVMPKGAKWIMDKATRF</sequence>
<dbReference type="eggNOG" id="COG0446">
    <property type="taxonomic scope" value="Bacteria"/>
</dbReference>
<dbReference type="SUPFAM" id="SSF51905">
    <property type="entry name" value="FAD/NAD(P)-binding domain"/>
    <property type="match status" value="1"/>
</dbReference>
<dbReference type="Proteomes" id="UP000001601">
    <property type="component" value="Unassembled WGS sequence"/>
</dbReference>
<keyword evidence="1" id="KW-0472">Membrane</keyword>
<gene>
    <name evidence="2" type="ORF">MED217_05702</name>
</gene>
<keyword evidence="3" id="KW-1185">Reference proteome</keyword>
<organism evidence="2 3">
    <name type="scientific">Leeuwenhoekiella blandensis (strain CECT 7118 / CCUG 51940 / KCTC 22103 / MED217)</name>
    <name type="common">Flavobacterium sp. (strain MED217)</name>
    <dbReference type="NCBI Taxonomy" id="398720"/>
    <lineage>
        <taxon>Bacteria</taxon>
        <taxon>Pseudomonadati</taxon>
        <taxon>Bacteroidota</taxon>
        <taxon>Flavobacteriia</taxon>
        <taxon>Flavobacteriales</taxon>
        <taxon>Flavobacteriaceae</taxon>
        <taxon>Leeuwenhoekiella</taxon>
    </lineage>
</organism>
<dbReference type="GO" id="GO:0070221">
    <property type="term" value="P:sulfide oxidation, using sulfide:quinone oxidoreductase"/>
    <property type="evidence" value="ECO:0007669"/>
    <property type="project" value="TreeGrafter"/>
</dbReference>
<dbReference type="Gene3D" id="3.50.50.60">
    <property type="entry name" value="FAD/NAD(P)-binding domain"/>
    <property type="match status" value="1"/>
</dbReference>
<feature type="transmembrane region" description="Helical" evidence="1">
    <location>
        <begin position="6"/>
        <end position="24"/>
    </location>
</feature>
<accession>A3XIW8</accession>
<dbReference type="PANTHER" id="PTHR10632">
    <property type="entry name" value="SULFIDE:QUINONE OXIDOREDUCTASE"/>
    <property type="match status" value="1"/>
</dbReference>
<dbReference type="GO" id="GO:0071949">
    <property type="term" value="F:FAD binding"/>
    <property type="evidence" value="ECO:0007669"/>
    <property type="project" value="TreeGrafter"/>
</dbReference>
<dbReference type="InterPro" id="IPR015904">
    <property type="entry name" value="Sulphide_quinone_reductase"/>
</dbReference>
<evidence type="ECO:0000313" key="3">
    <source>
        <dbReference type="Proteomes" id="UP000001601"/>
    </source>
</evidence>
<reference evidence="2 3" key="1">
    <citation type="journal article" date="2007" name="Nature">
        <title>Light stimulates growth of proteorhodopsin-containing marine Flavobacteria.</title>
        <authorList>
            <person name="Gomez-Consarnau L."/>
            <person name="Gonzalez J.M."/>
            <person name="Coll-Llado M."/>
            <person name="Gourdon P."/>
            <person name="Pascher T."/>
            <person name="Neutze R."/>
            <person name="Pedros-Alio C."/>
            <person name="Pinhassi J."/>
        </authorList>
    </citation>
    <scope>NUCLEOTIDE SEQUENCE [LARGE SCALE GENOMIC DNA]</scope>
    <source>
        <strain evidence="2 3">MED217</strain>
    </source>
</reference>
<keyword evidence="1" id="KW-0812">Transmembrane</keyword>
<dbReference type="STRING" id="398720.MED217_05702"/>
<keyword evidence="1" id="KW-1133">Transmembrane helix</keyword>
<evidence type="ECO:0000256" key="1">
    <source>
        <dbReference type="SAM" id="Phobius"/>
    </source>
</evidence>
<dbReference type="EMBL" id="AANC01000002">
    <property type="protein sequence ID" value="EAQ50502.1"/>
    <property type="molecule type" value="Genomic_DNA"/>
</dbReference>
<comment type="caution">
    <text evidence="2">The sequence shown here is derived from an EMBL/GenBank/DDBJ whole genome shotgun (WGS) entry which is preliminary data.</text>
</comment>
<dbReference type="HOGENOM" id="CLU_193061_0_0_10"/>
<evidence type="ECO:0000313" key="2">
    <source>
        <dbReference type="EMBL" id="EAQ50502.1"/>
    </source>
</evidence>
<dbReference type="PANTHER" id="PTHR10632:SF2">
    <property type="entry name" value="SULFIDE:QUINONE OXIDOREDUCTASE, MITOCHONDRIAL"/>
    <property type="match status" value="1"/>
</dbReference>
<dbReference type="Pfam" id="PF05834">
    <property type="entry name" value="Lycopene_cycl"/>
    <property type="match status" value="1"/>
</dbReference>
<proteinExistence type="predicted"/>
<dbReference type="GO" id="GO:0070224">
    <property type="term" value="F:sulfide:quinone oxidoreductase activity"/>
    <property type="evidence" value="ECO:0007669"/>
    <property type="project" value="TreeGrafter"/>
</dbReference>
<protein>
    <submittedName>
        <fullName evidence="2">Putative oxidoreductase</fullName>
    </submittedName>
</protein>
<name>A3XIW8_LEEBM</name>